<evidence type="ECO:0000313" key="3">
    <source>
        <dbReference type="Proteomes" id="UP001140562"/>
    </source>
</evidence>
<dbReference type="AlphaFoldDB" id="A0A9W8X9I6"/>
<evidence type="ECO:0000313" key="2">
    <source>
        <dbReference type="EMBL" id="KAJ4343615.1"/>
    </source>
</evidence>
<name>A0A9W8X9I6_9PLEO</name>
<accession>A0A9W8X9I6</accession>
<gene>
    <name evidence="2" type="ORF">N0V87_000382</name>
</gene>
<proteinExistence type="predicted"/>
<evidence type="ECO:0000256" key="1">
    <source>
        <dbReference type="SAM" id="MobiDB-lite"/>
    </source>
</evidence>
<reference evidence="2" key="1">
    <citation type="submission" date="2022-10" db="EMBL/GenBank/DDBJ databases">
        <title>Tapping the CABI collections for fungal endophytes: first genome assemblies for Collariella, Neodidymelliopsis, Ascochyta clinopodiicola, Didymella pomorum, Didymosphaeria variabile, Neocosmospora piperis and Neocucurbitaria cava.</title>
        <authorList>
            <person name="Hill R."/>
        </authorList>
    </citation>
    <scope>NUCLEOTIDE SEQUENCE</scope>
    <source>
        <strain evidence="2">IMI 360193</strain>
    </source>
</reference>
<sequence length="91" mass="9992">MRSAVSDASDASCIGVDRNFYLPLDVETSDKFAITLQLADKEDSSNISSSLFSVQKLVAAQGLNAAFGQPNHRKRKQAGEAEWSSNKRQRM</sequence>
<organism evidence="2 3">
    <name type="scientific">Didymella glomerata</name>
    <dbReference type="NCBI Taxonomy" id="749621"/>
    <lineage>
        <taxon>Eukaryota</taxon>
        <taxon>Fungi</taxon>
        <taxon>Dikarya</taxon>
        <taxon>Ascomycota</taxon>
        <taxon>Pezizomycotina</taxon>
        <taxon>Dothideomycetes</taxon>
        <taxon>Pleosporomycetidae</taxon>
        <taxon>Pleosporales</taxon>
        <taxon>Pleosporineae</taxon>
        <taxon>Didymellaceae</taxon>
        <taxon>Didymella</taxon>
    </lineage>
</organism>
<dbReference type="EMBL" id="JAPEUV010000002">
    <property type="protein sequence ID" value="KAJ4343615.1"/>
    <property type="molecule type" value="Genomic_DNA"/>
</dbReference>
<protein>
    <submittedName>
        <fullName evidence="2">Uncharacterized protein</fullName>
    </submittedName>
</protein>
<dbReference type="OrthoDB" id="194358at2759"/>
<feature type="region of interest" description="Disordered" evidence="1">
    <location>
        <begin position="66"/>
        <end position="91"/>
    </location>
</feature>
<keyword evidence="3" id="KW-1185">Reference proteome</keyword>
<comment type="caution">
    <text evidence="2">The sequence shown here is derived from an EMBL/GenBank/DDBJ whole genome shotgun (WGS) entry which is preliminary data.</text>
</comment>
<dbReference type="Proteomes" id="UP001140562">
    <property type="component" value="Unassembled WGS sequence"/>
</dbReference>